<dbReference type="AlphaFoldDB" id="A0A1G2MDI4"/>
<dbReference type="Proteomes" id="UP000176493">
    <property type="component" value="Unassembled WGS sequence"/>
</dbReference>
<dbReference type="EMBL" id="MHRJ01000048">
    <property type="protein sequence ID" value="OHA21219.1"/>
    <property type="molecule type" value="Genomic_DNA"/>
</dbReference>
<name>A0A1G2MDI4_9BACT</name>
<comment type="caution">
    <text evidence="1">The sequence shown here is derived from an EMBL/GenBank/DDBJ whole genome shotgun (WGS) entry which is preliminary data.</text>
</comment>
<accession>A0A1G2MDI4</accession>
<gene>
    <name evidence="1" type="ORF">A2W52_01365</name>
</gene>
<protein>
    <submittedName>
        <fullName evidence="1">Uncharacterized protein</fullName>
    </submittedName>
</protein>
<proteinExistence type="predicted"/>
<sequence length="80" mass="9209">MNEEFRVGSYIYFGGHLKSFRVLRRDGDELEIQVGNGSAGIKTRMLHIKRDYVSSARPTLGAMEIKGFRRGVRSRAFRCR</sequence>
<evidence type="ECO:0000313" key="2">
    <source>
        <dbReference type="Proteomes" id="UP000176493"/>
    </source>
</evidence>
<reference evidence="1 2" key="1">
    <citation type="journal article" date="2016" name="Nat. Commun.">
        <title>Thousands of microbial genomes shed light on interconnected biogeochemical processes in an aquifer system.</title>
        <authorList>
            <person name="Anantharaman K."/>
            <person name="Brown C.T."/>
            <person name="Hug L.A."/>
            <person name="Sharon I."/>
            <person name="Castelle C.J."/>
            <person name="Probst A.J."/>
            <person name="Thomas B.C."/>
            <person name="Singh A."/>
            <person name="Wilkins M.J."/>
            <person name="Karaoz U."/>
            <person name="Brodie E.L."/>
            <person name="Williams K.H."/>
            <person name="Hubbard S.S."/>
            <person name="Banfield J.F."/>
        </authorList>
    </citation>
    <scope>NUCLEOTIDE SEQUENCE [LARGE SCALE GENOMIC DNA]</scope>
</reference>
<evidence type="ECO:0000313" key="1">
    <source>
        <dbReference type="EMBL" id="OHA21219.1"/>
    </source>
</evidence>
<organism evidence="1 2">
    <name type="scientific">Candidatus Taylorbacteria bacterium RIFCSPHIGHO2_02_49_25</name>
    <dbReference type="NCBI Taxonomy" id="1802305"/>
    <lineage>
        <taxon>Bacteria</taxon>
        <taxon>Candidatus Tayloriibacteriota</taxon>
    </lineage>
</organism>